<dbReference type="InterPro" id="IPR014756">
    <property type="entry name" value="Ig_E-set"/>
</dbReference>
<dbReference type="SUPFAM" id="SSF63829">
    <property type="entry name" value="Calcium-dependent phosphotriesterase"/>
    <property type="match status" value="1"/>
</dbReference>
<evidence type="ECO:0000313" key="3">
    <source>
        <dbReference type="Proteomes" id="UP000035352"/>
    </source>
</evidence>
<dbReference type="InterPro" id="IPR015943">
    <property type="entry name" value="WD40/YVTN_repeat-like_dom_sf"/>
</dbReference>
<dbReference type="Proteomes" id="UP000035352">
    <property type="component" value="Chromosome"/>
</dbReference>
<proteinExistence type="predicted"/>
<dbReference type="KEGG" id="pbh:AAW51_5103"/>
<dbReference type="GO" id="GO:0016787">
    <property type="term" value="F:hydrolase activity"/>
    <property type="evidence" value="ECO:0007669"/>
    <property type="project" value="UniProtKB-KW"/>
</dbReference>
<dbReference type="EMBL" id="CP011371">
    <property type="protein sequence ID" value="AKJ31794.1"/>
    <property type="molecule type" value="Genomic_DNA"/>
</dbReference>
<keyword evidence="2" id="KW-0378">Hydrolase</keyword>
<dbReference type="InterPro" id="IPR002909">
    <property type="entry name" value="IPT_dom"/>
</dbReference>
<dbReference type="Gene3D" id="2.60.40.10">
    <property type="entry name" value="Immunoglobulins"/>
    <property type="match status" value="1"/>
</dbReference>
<dbReference type="AlphaFoldDB" id="A0A0G3BQV8"/>
<sequence>MPVSYEIKPSVQSDTVMPYLTTAGSAGKVVIRGKGFSAAGIDTVSFGTTSATAFNIVSDSEIHATHSGLAAGRHTVTLKAGGSLVPFDGTLVAVPSVAYPASLLPYGGTLTETRGLLYDAERRVLFVAAVGITPEFNTLMRFPLSTYGTSVPSGSGVPRLRDIALTPDGTRLLVLTDDALMQKDPVTLTTLVTTPAAQPFSQGFQHLRELEVTNEGFALVTSGVYGSGFADLCLYSINDAAFYLTPDLLVTQASVGASADGSSLVIAHPTVYYDASTGRIARARHGLADHGHSWYDATVKPAVSRSGHRVVMTGRDYAGNAHTTVYDASLANVLGHLPTASASNSEASSGIAIQPDGSRAYVFDRAAMAIRTFDLTGAPVAGFYPEVLPARAVPAGLGSSLTYRMLVSPDGTTLFIGGTGAAAMMPAP</sequence>
<gene>
    <name evidence="2" type="ORF">AAW51_5103</name>
</gene>
<dbReference type="InterPro" id="IPR013783">
    <property type="entry name" value="Ig-like_fold"/>
</dbReference>
<name>A0A0G3BQV8_9BURK</name>
<evidence type="ECO:0000259" key="1">
    <source>
        <dbReference type="Pfam" id="PF01833"/>
    </source>
</evidence>
<accession>A0A0G3BQV8</accession>
<evidence type="ECO:0000313" key="2">
    <source>
        <dbReference type="EMBL" id="AKJ31794.1"/>
    </source>
</evidence>
<dbReference type="Pfam" id="PF01833">
    <property type="entry name" value="TIG"/>
    <property type="match status" value="1"/>
</dbReference>
<protein>
    <submittedName>
        <fullName evidence="2">Sugar hydrolase</fullName>
    </submittedName>
</protein>
<keyword evidence="3" id="KW-1185">Reference proteome</keyword>
<feature type="domain" description="IPT/TIG" evidence="1">
    <location>
        <begin position="23"/>
        <end position="84"/>
    </location>
</feature>
<dbReference type="Gene3D" id="2.130.10.10">
    <property type="entry name" value="YVTN repeat-like/Quinoprotein amine dehydrogenase"/>
    <property type="match status" value="1"/>
</dbReference>
<organism evidence="2 3">
    <name type="scientific">Caldimonas brevitalea</name>
    <dbReference type="NCBI Taxonomy" id="413882"/>
    <lineage>
        <taxon>Bacteria</taxon>
        <taxon>Pseudomonadati</taxon>
        <taxon>Pseudomonadota</taxon>
        <taxon>Betaproteobacteria</taxon>
        <taxon>Burkholderiales</taxon>
        <taxon>Sphaerotilaceae</taxon>
        <taxon>Caldimonas</taxon>
    </lineage>
</organism>
<reference evidence="2 3" key="1">
    <citation type="submission" date="2015-05" db="EMBL/GenBank/DDBJ databases">
        <authorList>
            <person name="Tang B."/>
            <person name="Yu Y."/>
        </authorList>
    </citation>
    <scope>NUCLEOTIDE SEQUENCE [LARGE SCALE GENOMIC DNA]</scope>
    <source>
        <strain evidence="2 3">DSM 7029</strain>
    </source>
</reference>
<dbReference type="SUPFAM" id="SSF81296">
    <property type="entry name" value="E set domains"/>
    <property type="match status" value="1"/>
</dbReference>